<name>A0A4S8KVI6_DENBC</name>
<keyword evidence="1" id="KW-1133">Transmembrane helix</keyword>
<evidence type="ECO:0000313" key="2">
    <source>
        <dbReference type="EMBL" id="THU79927.1"/>
    </source>
</evidence>
<keyword evidence="1" id="KW-0472">Membrane</keyword>
<feature type="transmembrane region" description="Helical" evidence="1">
    <location>
        <begin position="48"/>
        <end position="67"/>
    </location>
</feature>
<dbReference type="EMBL" id="ML179959">
    <property type="protein sequence ID" value="THU79927.1"/>
    <property type="molecule type" value="Genomic_DNA"/>
</dbReference>
<dbReference type="Proteomes" id="UP000297245">
    <property type="component" value="Unassembled WGS sequence"/>
</dbReference>
<keyword evidence="3" id="KW-1185">Reference proteome</keyword>
<gene>
    <name evidence="2" type="ORF">K435DRAFT_515824</name>
</gene>
<reference evidence="2 3" key="1">
    <citation type="journal article" date="2019" name="Nat. Ecol. Evol.">
        <title>Megaphylogeny resolves global patterns of mushroom evolution.</title>
        <authorList>
            <person name="Varga T."/>
            <person name="Krizsan K."/>
            <person name="Foldi C."/>
            <person name="Dima B."/>
            <person name="Sanchez-Garcia M."/>
            <person name="Sanchez-Ramirez S."/>
            <person name="Szollosi G.J."/>
            <person name="Szarkandi J.G."/>
            <person name="Papp V."/>
            <person name="Albert L."/>
            <person name="Andreopoulos W."/>
            <person name="Angelini C."/>
            <person name="Antonin V."/>
            <person name="Barry K.W."/>
            <person name="Bougher N.L."/>
            <person name="Buchanan P."/>
            <person name="Buyck B."/>
            <person name="Bense V."/>
            <person name="Catcheside P."/>
            <person name="Chovatia M."/>
            <person name="Cooper J."/>
            <person name="Damon W."/>
            <person name="Desjardin D."/>
            <person name="Finy P."/>
            <person name="Geml J."/>
            <person name="Haridas S."/>
            <person name="Hughes K."/>
            <person name="Justo A."/>
            <person name="Karasinski D."/>
            <person name="Kautmanova I."/>
            <person name="Kiss B."/>
            <person name="Kocsube S."/>
            <person name="Kotiranta H."/>
            <person name="LaButti K.M."/>
            <person name="Lechner B.E."/>
            <person name="Liimatainen K."/>
            <person name="Lipzen A."/>
            <person name="Lukacs Z."/>
            <person name="Mihaltcheva S."/>
            <person name="Morgado L.N."/>
            <person name="Niskanen T."/>
            <person name="Noordeloos M.E."/>
            <person name="Ohm R.A."/>
            <person name="Ortiz-Santana B."/>
            <person name="Ovrebo C."/>
            <person name="Racz N."/>
            <person name="Riley R."/>
            <person name="Savchenko A."/>
            <person name="Shiryaev A."/>
            <person name="Soop K."/>
            <person name="Spirin V."/>
            <person name="Szebenyi C."/>
            <person name="Tomsovsky M."/>
            <person name="Tulloss R.E."/>
            <person name="Uehling J."/>
            <person name="Grigoriev I.V."/>
            <person name="Vagvolgyi C."/>
            <person name="Papp T."/>
            <person name="Martin F.M."/>
            <person name="Miettinen O."/>
            <person name="Hibbett D.S."/>
            <person name="Nagy L.G."/>
        </authorList>
    </citation>
    <scope>NUCLEOTIDE SEQUENCE [LARGE SCALE GENOMIC DNA]</scope>
    <source>
        <strain evidence="2 3">CBS 962.96</strain>
    </source>
</reference>
<keyword evidence="1" id="KW-0812">Transmembrane</keyword>
<feature type="transmembrane region" description="Helical" evidence="1">
    <location>
        <begin position="143"/>
        <end position="167"/>
    </location>
</feature>
<evidence type="ECO:0000313" key="3">
    <source>
        <dbReference type="Proteomes" id="UP000297245"/>
    </source>
</evidence>
<feature type="transmembrane region" description="Helical" evidence="1">
    <location>
        <begin position="103"/>
        <end position="122"/>
    </location>
</feature>
<sequence>MLNYIYQLDANLELAPAVGFSMDRLGLWELPVNSFVVGGFRPTKSACFCPLAWCFLSSFFFCLWTFLPRCVITTELIFFPLDDGRSLDMRDWISKAMPTKEPVVMFVAWSLLIIGTITINLFPDNSQCIKSDAGIEFCWLCQFSTTTFSLISFRVCSTCVILLHWYLS</sequence>
<dbReference type="AlphaFoldDB" id="A0A4S8KVI6"/>
<accession>A0A4S8KVI6</accession>
<protein>
    <submittedName>
        <fullName evidence="2">Uncharacterized protein</fullName>
    </submittedName>
</protein>
<organism evidence="2 3">
    <name type="scientific">Dendrothele bispora (strain CBS 962.96)</name>
    <dbReference type="NCBI Taxonomy" id="1314807"/>
    <lineage>
        <taxon>Eukaryota</taxon>
        <taxon>Fungi</taxon>
        <taxon>Dikarya</taxon>
        <taxon>Basidiomycota</taxon>
        <taxon>Agaricomycotina</taxon>
        <taxon>Agaricomycetes</taxon>
        <taxon>Agaricomycetidae</taxon>
        <taxon>Agaricales</taxon>
        <taxon>Agaricales incertae sedis</taxon>
        <taxon>Dendrothele</taxon>
    </lineage>
</organism>
<proteinExistence type="predicted"/>
<evidence type="ECO:0000256" key="1">
    <source>
        <dbReference type="SAM" id="Phobius"/>
    </source>
</evidence>